<dbReference type="InterPro" id="IPR006480">
    <property type="entry name" value="Phage_holin_4_1"/>
</dbReference>
<feature type="transmembrane region" description="Helical" evidence="5">
    <location>
        <begin position="7"/>
        <end position="34"/>
    </location>
</feature>
<proteinExistence type="predicted"/>
<dbReference type="OrthoDB" id="796975at2"/>
<protein>
    <submittedName>
        <fullName evidence="6">Holin family protein</fullName>
    </submittedName>
</protein>
<name>A0A2T6BWQ7_9FLAO</name>
<evidence type="ECO:0000256" key="1">
    <source>
        <dbReference type="ARBA" id="ARBA00004141"/>
    </source>
</evidence>
<dbReference type="AlphaFoldDB" id="A0A2T6BWQ7"/>
<evidence type="ECO:0000313" key="7">
    <source>
        <dbReference type="Proteomes" id="UP000244090"/>
    </source>
</evidence>
<gene>
    <name evidence="6" type="ORF">C8N46_106160</name>
</gene>
<reference evidence="6 7" key="1">
    <citation type="submission" date="2018-04" db="EMBL/GenBank/DDBJ databases">
        <title>Genomic Encyclopedia of Archaeal and Bacterial Type Strains, Phase II (KMG-II): from individual species to whole genera.</title>
        <authorList>
            <person name="Goeker M."/>
        </authorList>
    </citation>
    <scope>NUCLEOTIDE SEQUENCE [LARGE SCALE GENOMIC DNA]</scope>
    <source>
        <strain evidence="6 7">DSM 25731</strain>
    </source>
</reference>
<keyword evidence="7" id="KW-1185">Reference proteome</keyword>
<dbReference type="RefSeq" id="WP_108115454.1">
    <property type="nucleotide sequence ID" value="NZ_QBKT01000006.1"/>
</dbReference>
<evidence type="ECO:0000256" key="5">
    <source>
        <dbReference type="SAM" id="Phobius"/>
    </source>
</evidence>
<comment type="subcellular location">
    <subcellularLocation>
        <location evidence="1">Membrane</location>
        <topology evidence="1">Multi-pass membrane protein</topology>
    </subcellularLocation>
</comment>
<dbReference type="EMBL" id="QBKT01000006">
    <property type="protein sequence ID" value="PTX60515.1"/>
    <property type="molecule type" value="Genomic_DNA"/>
</dbReference>
<dbReference type="GO" id="GO:0016020">
    <property type="term" value="C:membrane"/>
    <property type="evidence" value="ECO:0007669"/>
    <property type="project" value="UniProtKB-SubCell"/>
</dbReference>
<evidence type="ECO:0000256" key="4">
    <source>
        <dbReference type="ARBA" id="ARBA00023136"/>
    </source>
</evidence>
<dbReference type="Proteomes" id="UP000244090">
    <property type="component" value="Unassembled WGS sequence"/>
</dbReference>
<dbReference type="Pfam" id="PF05105">
    <property type="entry name" value="Phage_holin_4_1"/>
    <property type="match status" value="1"/>
</dbReference>
<comment type="caution">
    <text evidence="6">The sequence shown here is derived from an EMBL/GenBank/DDBJ whole genome shotgun (WGS) entry which is preliminary data.</text>
</comment>
<keyword evidence="2 5" id="KW-0812">Transmembrane</keyword>
<evidence type="ECO:0000256" key="3">
    <source>
        <dbReference type="ARBA" id="ARBA00022989"/>
    </source>
</evidence>
<feature type="transmembrane region" description="Helical" evidence="5">
    <location>
        <begin position="59"/>
        <end position="77"/>
    </location>
</feature>
<evidence type="ECO:0000256" key="2">
    <source>
        <dbReference type="ARBA" id="ARBA00022692"/>
    </source>
</evidence>
<organism evidence="6 7">
    <name type="scientific">Kordia periserrulae</name>
    <dbReference type="NCBI Taxonomy" id="701523"/>
    <lineage>
        <taxon>Bacteria</taxon>
        <taxon>Pseudomonadati</taxon>
        <taxon>Bacteroidota</taxon>
        <taxon>Flavobacteriia</taxon>
        <taxon>Flavobacteriales</taxon>
        <taxon>Flavobacteriaceae</taxon>
        <taxon>Kordia</taxon>
    </lineage>
</organism>
<sequence>MEKFKPYLFWLFALIAPTISVMLTVAFLIAVHFITESYAGIKKKIPISGERIGNTISKFFIYNLVVLSAFLLEKYIVNEVPFMRIIAGFIAIAEIKSIMENFNAIYGIDPFKALVNLIKKRSFNDLKETIDHLVNDSENDQKKQKK</sequence>
<keyword evidence="3 5" id="KW-1133">Transmembrane helix</keyword>
<accession>A0A2T6BWQ7</accession>
<keyword evidence="4 5" id="KW-0472">Membrane</keyword>
<evidence type="ECO:0000313" key="6">
    <source>
        <dbReference type="EMBL" id="PTX60515.1"/>
    </source>
</evidence>